<evidence type="ECO:0000313" key="4">
    <source>
        <dbReference type="EMBL" id="MBI4921950.1"/>
    </source>
</evidence>
<name>A0A933NY67_9HYPH</name>
<feature type="domain" description="PAC" evidence="2">
    <location>
        <begin position="146"/>
        <end position="197"/>
    </location>
</feature>
<dbReference type="InterPro" id="IPR000160">
    <property type="entry name" value="GGDEF_dom"/>
</dbReference>
<dbReference type="InterPro" id="IPR043128">
    <property type="entry name" value="Rev_trsase/Diguanyl_cyclase"/>
</dbReference>
<organism evidence="4 5">
    <name type="scientific">Devosia nanyangense</name>
    <dbReference type="NCBI Taxonomy" id="1228055"/>
    <lineage>
        <taxon>Bacteria</taxon>
        <taxon>Pseudomonadati</taxon>
        <taxon>Pseudomonadota</taxon>
        <taxon>Alphaproteobacteria</taxon>
        <taxon>Hyphomicrobiales</taxon>
        <taxon>Devosiaceae</taxon>
        <taxon>Devosia</taxon>
    </lineage>
</organism>
<dbReference type="PANTHER" id="PTHR44757:SF2">
    <property type="entry name" value="BIOFILM ARCHITECTURE MAINTENANCE PROTEIN MBAA"/>
    <property type="match status" value="1"/>
</dbReference>
<dbReference type="PROSITE" id="PS50112">
    <property type="entry name" value="PAS"/>
    <property type="match status" value="2"/>
</dbReference>
<dbReference type="FunFam" id="3.30.70.270:FF:000001">
    <property type="entry name" value="Diguanylate cyclase domain protein"/>
    <property type="match status" value="1"/>
</dbReference>
<dbReference type="SMART" id="SM00086">
    <property type="entry name" value="PAC"/>
    <property type="match status" value="1"/>
</dbReference>
<dbReference type="PROSITE" id="PS50113">
    <property type="entry name" value="PAC"/>
    <property type="match status" value="2"/>
</dbReference>
<dbReference type="InterPro" id="IPR013656">
    <property type="entry name" value="PAS_4"/>
</dbReference>
<dbReference type="SUPFAM" id="SSF55785">
    <property type="entry name" value="PYP-like sensor domain (PAS domain)"/>
    <property type="match status" value="2"/>
</dbReference>
<dbReference type="SMART" id="SM00091">
    <property type="entry name" value="PAS"/>
    <property type="match status" value="2"/>
</dbReference>
<comment type="caution">
    <text evidence="4">The sequence shown here is derived from an EMBL/GenBank/DDBJ whole genome shotgun (WGS) entry which is preliminary data.</text>
</comment>
<evidence type="ECO:0000313" key="5">
    <source>
        <dbReference type="Proteomes" id="UP000782610"/>
    </source>
</evidence>
<dbReference type="CDD" id="cd01949">
    <property type="entry name" value="GGDEF"/>
    <property type="match status" value="1"/>
</dbReference>
<dbReference type="Proteomes" id="UP000782610">
    <property type="component" value="Unassembled WGS sequence"/>
</dbReference>
<evidence type="ECO:0000259" key="1">
    <source>
        <dbReference type="PROSITE" id="PS50112"/>
    </source>
</evidence>
<dbReference type="NCBIfam" id="TIGR00254">
    <property type="entry name" value="GGDEF"/>
    <property type="match status" value="1"/>
</dbReference>
<reference evidence="4" key="1">
    <citation type="submission" date="2020-07" db="EMBL/GenBank/DDBJ databases">
        <title>Huge and variable diversity of episymbiotic CPR bacteria and DPANN archaea in groundwater ecosystems.</title>
        <authorList>
            <person name="He C.Y."/>
            <person name="Keren R."/>
            <person name="Whittaker M."/>
            <person name="Farag I.F."/>
            <person name="Doudna J."/>
            <person name="Cate J.H.D."/>
            <person name="Banfield J.F."/>
        </authorList>
    </citation>
    <scope>NUCLEOTIDE SEQUENCE</scope>
    <source>
        <strain evidence="4">NC_groundwater_1586_Pr3_B-0.1um_66_15</strain>
    </source>
</reference>
<dbReference type="Pfam" id="PF08448">
    <property type="entry name" value="PAS_4"/>
    <property type="match status" value="2"/>
</dbReference>
<dbReference type="InterPro" id="IPR052155">
    <property type="entry name" value="Biofilm_reg_signaling"/>
</dbReference>
<feature type="domain" description="PAC" evidence="2">
    <location>
        <begin position="269"/>
        <end position="321"/>
    </location>
</feature>
<protein>
    <submittedName>
        <fullName evidence="4">Diguanylate cyclase</fullName>
    </submittedName>
</protein>
<gene>
    <name evidence="4" type="ORF">HY834_09395</name>
</gene>
<sequence length="500" mass="54357">MSQASPSGDDARLTALLDVILKFAAGDLKARGVLSDDSSAVDGVMAGINILGEELEAYAAETRRINDALQQALDYARTLIESSPHGILAVDRDLRITEWNRAMTQMFGLARQEAIGCSLDEIPFARETGEAERVRAGFDGASLQPREIAYRIPGSDKQSFFEIVMAPLPNHTSGIQGAVLRVGDITERKRAAEQLRLASLYARSLIEASLDPLVTISVDGKIMDVNDAAVEATGVPRERLIGSDFSGYFTDPEKAHIGYREAFTTGGVRNFPLTMMHASGKLTEVLYNASVYHTETGEVAGVLAAARDITERRRAEQAEELASRDSLTGLYNHRTFYALLEDETVRALRFNRPLSLLMLDIDHFKAVNDTYGHQAGDAILNGLSDLLMRQARAVDRVCRYGGEEFTLVLPETDADVAIPMAERLRAEVERHRFDIGGRSVGITVSIGVATYPQQASSLEDVVKAADLALYAAKQGGRNRVSRYAAAGAGGTDRPAHRLSA</sequence>
<dbReference type="InterPro" id="IPR000700">
    <property type="entry name" value="PAS-assoc_C"/>
</dbReference>
<dbReference type="PANTHER" id="PTHR44757">
    <property type="entry name" value="DIGUANYLATE CYCLASE DGCP"/>
    <property type="match status" value="1"/>
</dbReference>
<dbReference type="SUPFAM" id="SSF55073">
    <property type="entry name" value="Nucleotide cyclase"/>
    <property type="match status" value="1"/>
</dbReference>
<dbReference type="PROSITE" id="PS50887">
    <property type="entry name" value="GGDEF"/>
    <property type="match status" value="1"/>
</dbReference>
<dbReference type="AlphaFoldDB" id="A0A933NY67"/>
<dbReference type="Pfam" id="PF00990">
    <property type="entry name" value="GGDEF"/>
    <property type="match status" value="1"/>
</dbReference>
<dbReference type="EMBL" id="JACRAF010000025">
    <property type="protein sequence ID" value="MBI4921950.1"/>
    <property type="molecule type" value="Genomic_DNA"/>
</dbReference>
<proteinExistence type="predicted"/>
<dbReference type="InterPro" id="IPR000014">
    <property type="entry name" value="PAS"/>
</dbReference>
<feature type="domain" description="GGDEF" evidence="3">
    <location>
        <begin position="352"/>
        <end position="485"/>
    </location>
</feature>
<feature type="domain" description="PAS" evidence="1">
    <location>
        <begin position="198"/>
        <end position="253"/>
    </location>
</feature>
<dbReference type="InterPro" id="IPR029787">
    <property type="entry name" value="Nucleotide_cyclase"/>
</dbReference>
<feature type="domain" description="PAS" evidence="1">
    <location>
        <begin position="72"/>
        <end position="116"/>
    </location>
</feature>
<dbReference type="InterPro" id="IPR001610">
    <property type="entry name" value="PAC"/>
</dbReference>
<accession>A0A933NY67</accession>
<dbReference type="SMART" id="SM00267">
    <property type="entry name" value="GGDEF"/>
    <property type="match status" value="1"/>
</dbReference>
<dbReference type="Gene3D" id="3.30.450.20">
    <property type="entry name" value="PAS domain"/>
    <property type="match status" value="2"/>
</dbReference>
<dbReference type="Gene3D" id="3.30.70.270">
    <property type="match status" value="1"/>
</dbReference>
<evidence type="ECO:0000259" key="2">
    <source>
        <dbReference type="PROSITE" id="PS50113"/>
    </source>
</evidence>
<dbReference type="InterPro" id="IPR035965">
    <property type="entry name" value="PAS-like_dom_sf"/>
</dbReference>
<dbReference type="NCBIfam" id="TIGR00229">
    <property type="entry name" value="sensory_box"/>
    <property type="match status" value="2"/>
</dbReference>
<dbReference type="GO" id="GO:0003824">
    <property type="term" value="F:catalytic activity"/>
    <property type="evidence" value="ECO:0007669"/>
    <property type="project" value="UniProtKB-ARBA"/>
</dbReference>
<evidence type="ECO:0000259" key="3">
    <source>
        <dbReference type="PROSITE" id="PS50887"/>
    </source>
</evidence>
<dbReference type="CDD" id="cd00130">
    <property type="entry name" value="PAS"/>
    <property type="match status" value="2"/>
</dbReference>